<accession>A0ABS8JDY2</accession>
<evidence type="ECO:0000256" key="2">
    <source>
        <dbReference type="SAM" id="SignalP"/>
    </source>
</evidence>
<dbReference type="InterPro" id="IPR011042">
    <property type="entry name" value="6-blade_b-propeller_TolB-like"/>
</dbReference>
<dbReference type="Pfam" id="PF07676">
    <property type="entry name" value="PD40"/>
    <property type="match status" value="2"/>
</dbReference>
<dbReference type="SUPFAM" id="SSF82171">
    <property type="entry name" value="DPP6 N-terminal domain-like"/>
    <property type="match status" value="1"/>
</dbReference>
<evidence type="ECO:0000256" key="1">
    <source>
        <dbReference type="ARBA" id="ARBA00009820"/>
    </source>
</evidence>
<proteinExistence type="inferred from homology"/>
<organism evidence="3 4">
    <name type="scientific">Noviluteimonas lactosilytica</name>
    <dbReference type="NCBI Taxonomy" id="2888523"/>
    <lineage>
        <taxon>Bacteria</taxon>
        <taxon>Pseudomonadati</taxon>
        <taxon>Pseudomonadota</taxon>
        <taxon>Gammaproteobacteria</taxon>
        <taxon>Lysobacterales</taxon>
        <taxon>Lysobacteraceae</taxon>
        <taxon>Noviluteimonas</taxon>
    </lineage>
</organism>
<keyword evidence="2" id="KW-0732">Signal</keyword>
<keyword evidence="4" id="KW-1185">Reference proteome</keyword>
<evidence type="ECO:0000313" key="3">
    <source>
        <dbReference type="EMBL" id="MCC8361693.1"/>
    </source>
</evidence>
<dbReference type="RefSeq" id="WP_230525347.1">
    <property type="nucleotide sequence ID" value="NZ_JAJGAK010000001.1"/>
</dbReference>
<comment type="caution">
    <text evidence="3">The sequence shown here is derived from an EMBL/GenBank/DDBJ whole genome shotgun (WGS) entry which is preliminary data.</text>
</comment>
<comment type="similarity">
    <text evidence="1">Belongs to the TolB family.</text>
</comment>
<reference evidence="3" key="1">
    <citation type="submission" date="2021-10" db="EMBL/GenBank/DDBJ databases">
        <authorList>
            <person name="Lyu M."/>
            <person name="Wang X."/>
            <person name="Meng X."/>
            <person name="Xu K."/>
        </authorList>
    </citation>
    <scope>NUCLEOTIDE SEQUENCE</scope>
    <source>
        <strain evidence="3">A6</strain>
    </source>
</reference>
<dbReference type="Proteomes" id="UP001165293">
    <property type="component" value="Unassembled WGS sequence"/>
</dbReference>
<gene>
    <name evidence="3" type="ORF">LK996_01160</name>
</gene>
<dbReference type="Gene3D" id="2.120.10.30">
    <property type="entry name" value="TolB, C-terminal domain"/>
    <property type="match status" value="1"/>
</dbReference>
<protein>
    <submittedName>
        <fullName evidence="3">Uncharacterized protein</fullName>
    </submittedName>
</protein>
<evidence type="ECO:0000313" key="4">
    <source>
        <dbReference type="Proteomes" id="UP001165293"/>
    </source>
</evidence>
<feature type="signal peptide" evidence="2">
    <location>
        <begin position="1"/>
        <end position="23"/>
    </location>
</feature>
<dbReference type="EMBL" id="JAJGAK010000001">
    <property type="protein sequence ID" value="MCC8361693.1"/>
    <property type="molecule type" value="Genomic_DNA"/>
</dbReference>
<dbReference type="PANTHER" id="PTHR36842">
    <property type="entry name" value="PROTEIN TOLB HOMOLOG"/>
    <property type="match status" value="1"/>
</dbReference>
<sequence>MHRTRFLASLACCLALVAGSANAQLADTAHKRITYTRWVEAPEGGISNFDLYRIDSDARNRRLLMPSIVGFYRWQPQWSPSGTYVVFSQVRDSNFDTAVIRIVDLFGQNARQLTTGTGLFDWPSWSPDGKWIAYRSLTLAGSCITIVRPNGSDRRNVTCVSGVREMQARAAEWSSDSKRLYTAIGSNPLPEGFRFLQPVRIDVASGARTPLAPAMQVDGNQYSLIFSPDRKKGIVQNLGGVGGGALIWDFPSNTTGAFIDGYSAVWSPDGKSIAFARPVVSGLGTERDTHLPFTMNVDGTNVRPLLTTILTGLYYAPVDWSADGKRVLCNRQRYEQRSPGVFVPTLEMRVIEVETRAITNLGFGRADWGAWHRRH</sequence>
<dbReference type="PANTHER" id="PTHR36842:SF1">
    <property type="entry name" value="PROTEIN TOLB"/>
    <property type="match status" value="1"/>
</dbReference>
<name>A0ABS8JDY2_9GAMM</name>
<dbReference type="InterPro" id="IPR011659">
    <property type="entry name" value="WD40"/>
</dbReference>
<feature type="chain" id="PRO_5047017067" evidence="2">
    <location>
        <begin position="24"/>
        <end position="375"/>
    </location>
</feature>